<dbReference type="GeneID" id="9581586"/>
<gene>
    <name evidence="2" type="ORF">TRV_03024</name>
</gene>
<sequence length="824" mass="93086">MCAVATPKHKWPPAPRVEDERVARSYEVSDSSLSSYIEDDDSVVSRGTIDQWPVILPVESPGPCNQSAHHDENIMSRKNAAAEDMPSHRKATDNTLHTSSLKRSQSERRPASKVRFSEPPGRDEHSRVRMGPVPSKANMKYSPEPEATANATGKDAMSSQKSNSSSKSQRKSVIQGPEGPRSQGANYSLGYTSQQKVSGHHPAATSKKYSADELDNRSDFSDAWESVQRFDVSVDGGDRRPHRRQHAGEWYSDDEVFSSHRGSHKSRYSPPAADESVRKESQDTKTSRRSRKDDTMETAPRQRGSSRRRKPMATEEMYSYISETSSGKGKNSSRSERRRSNSSLPRLERANLEPYADKYQDTTDEHFSDPMPKLPVTTTAPPYDGTLTQQQVFAPVTFVPSGQDYNPEGWEYISPTTCYECTGHDAGWSTTPYLPAVDMPLQPPYMGYQDNTISSAPVLSSTLAGQEITSRGAVKPHRQVSPRRRCEETPALAPCPRSIAMADYNDWSTIVGLTHMNICPSCTQQIKKTRFDKLVIPAPPQPLGLPVRCSMSQPWARLAWVQTMKLGLNHLELLYQLTRPSSIYKGCPGRTPSTQTWYRVIDPDTGRLMPNFNACASCFRNVRILMPSLRDSFQPSSTSQERTCDLRCGSTRFIQYLDLLDVAATRHRHDPGRKPDLRDFIRYAKRKNRIYDCPRDHLIVGPWHGIDELPEFTVCEDCYDDVVWPFGNSPVASLVSPTVQMTPDRAGPASRQASCQLYSPRMRMMFREAVRRSDFGYLRAAVLARYQAENAFRENKRLLMEDVSLGYDRDAELRKNAAEWRRWE</sequence>
<dbReference type="KEGG" id="tve:TRV_03024"/>
<evidence type="ECO:0000313" key="2">
    <source>
        <dbReference type="EMBL" id="EFE42244.1"/>
    </source>
</evidence>
<feature type="region of interest" description="Disordered" evidence="1">
    <location>
        <begin position="57"/>
        <end position="355"/>
    </location>
</feature>
<dbReference type="Proteomes" id="UP000008383">
    <property type="component" value="Unassembled WGS sequence"/>
</dbReference>
<feature type="compositionally biased region" description="Basic and acidic residues" evidence="1">
    <location>
        <begin position="275"/>
        <end position="295"/>
    </location>
</feature>
<dbReference type="AlphaFoldDB" id="D4D7E2"/>
<dbReference type="RefSeq" id="XP_003022862.1">
    <property type="nucleotide sequence ID" value="XM_003022816.1"/>
</dbReference>
<feature type="region of interest" description="Disordered" evidence="1">
    <location>
        <begin position="1"/>
        <end position="23"/>
    </location>
</feature>
<accession>D4D7E2</accession>
<dbReference type="HOGENOM" id="CLU_012506_1_0_1"/>
<keyword evidence="3" id="KW-1185">Reference proteome</keyword>
<organism evidence="2 3">
    <name type="scientific">Trichophyton verrucosum (strain HKI 0517)</name>
    <dbReference type="NCBI Taxonomy" id="663202"/>
    <lineage>
        <taxon>Eukaryota</taxon>
        <taxon>Fungi</taxon>
        <taxon>Dikarya</taxon>
        <taxon>Ascomycota</taxon>
        <taxon>Pezizomycotina</taxon>
        <taxon>Eurotiomycetes</taxon>
        <taxon>Eurotiomycetidae</taxon>
        <taxon>Onygenales</taxon>
        <taxon>Arthrodermataceae</taxon>
        <taxon>Trichophyton</taxon>
    </lineage>
</organism>
<comment type="caution">
    <text evidence="2">The sequence shown here is derived from an EMBL/GenBank/DDBJ whole genome shotgun (WGS) entry which is preliminary data.</text>
</comment>
<evidence type="ECO:0000256" key="1">
    <source>
        <dbReference type="SAM" id="MobiDB-lite"/>
    </source>
</evidence>
<dbReference type="EMBL" id="ACYE01000157">
    <property type="protein sequence ID" value="EFE42244.1"/>
    <property type="molecule type" value="Genomic_DNA"/>
</dbReference>
<reference evidence="3" key="1">
    <citation type="journal article" date="2011" name="Genome Biol.">
        <title>Comparative and functional genomics provide insights into the pathogenicity of dermatophytic fungi.</title>
        <authorList>
            <person name="Burmester A."/>
            <person name="Shelest E."/>
            <person name="Gloeckner G."/>
            <person name="Heddergott C."/>
            <person name="Schindler S."/>
            <person name="Staib P."/>
            <person name="Heidel A."/>
            <person name="Felder M."/>
            <person name="Petzold A."/>
            <person name="Szafranski K."/>
            <person name="Feuermann M."/>
            <person name="Pedruzzi I."/>
            <person name="Priebe S."/>
            <person name="Groth M."/>
            <person name="Winkler R."/>
            <person name="Li W."/>
            <person name="Kniemeyer O."/>
            <person name="Schroeckh V."/>
            <person name="Hertweck C."/>
            <person name="Hube B."/>
            <person name="White T.C."/>
            <person name="Platzer M."/>
            <person name="Guthke R."/>
            <person name="Heitman J."/>
            <person name="Woestemeyer J."/>
            <person name="Zipfel P.F."/>
            <person name="Monod M."/>
            <person name="Brakhage A.A."/>
        </authorList>
    </citation>
    <scope>NUCLEOTIDE SEQUENCE [LARGE SCALE GENOMIC DNA]</scope>
    <source>
        <strain evidence="3">HKI 0517</strain>
    </source>
</reference>
<feature type="compositionally biased region" description="Basic and acidic residues" evidence="1">
    <location>
        <begin position="209"/>
        <end position="220"/>
    </location>
</feature>
<name>D4D7E2_TRIVH</name>
<dbReference type="OrthoDB" id="5324692at2759"/>
<protein>
    <submittedName>
        <fullName evidence="2">Uncharacterized protein</fullName>
    </submittedName>
</protein>
<evidence type="ECO:0000313" key="3">
    <source>
        <dbReference type="Proteomes" id="UP000008383"/>
    </source>
</evidence>
<proteinExistence type="predicted"/>
<feature type="compositionally biased region" description="Low complexity" evidence="1">
    <location>
        <begin position="158"/>
        <end position="167"/>
    </location>
</feature>
<feature type="compositionally biased region" description="Polar residues" evidence="1">
    <location>
        <begin position="93"/>
        <end position="103"/>
    </location>
</feature>
<feature type="compositionally biased region" description="Basic and acidic residues" evidence="1">
    <location>
        <begin position="346"/>
        <end position="355"/>
    </location>
</feature>
<feature type="compositionally biased region" description="Polar residues" evidence="1">
    <location>
        <begin position="183"/>
        <end position="197"/>
    </location>
</feature>